<name>A0ABM0KA11_APLCA</name>
<accession>A0ABM0KA11</accession>
<feature type="domain" description="Alpha/beta hydrolase fold-3" evidence="2">
    <location>
        <begin position="78"/>
        <end position="272"/>
    </location>
</feature>
<dbReference type="PANTHER" id="PTHR48081">
    <property type="entry name" value="AB HYDROLASE SUPERFAMILY PROTEIN C4A8.06C"/>
    <property type="match status" value="1"/>
</dbReference>
<dbReference type="InterPro" id="IPR029058">
    <property type="entry name" value="AB_hydrolase_fold"/>
</dbReference>
<evidence type="ECO:0000259" key="2">
    <source>
        <dbReference type="Pfam" id="PF07859"/>
    </source>
</evidence>
<keyword evidence="3" id="KW-1185">Reference proteome</keyword>
<organism evidence="3 4">
    <name type="scientific">Aplysia californica</name>
    <name type="common">California sea hare</name>
    <dbReference type="NCBI Taxonomy" id="6500"/>
    <lineage>
        <taxon>Eukaryota</taxon>
        <taxon>Metazoa</taxon>
        <taxon>Spiralia</taxon>
        <taxon>Lophotrochozoa</taxon>
        <taxon>Mollusca</taxon>
        <taxon>Gastropoda</taxon>
        <taxon>Heterobranchia</taxon>
        <taxon>Euthyneura</taxon>
        <taxon>Tectipleura</taxon>
        <taxon>Aplysiida</taxon>
        <taxon>Aplysioidea</taxon>
        <taxon>Aplysiidae</taxon>
        <taxon>Aplysia</taxon>
    </lineage>
</organism>
<evidence type="ECO:0000256" key="1">
    <source>
        <dbReference type="ARBA" id="ARBA00022801"/>
    </source>
</evidence>
<dbReference type="InterPro" id="IPR050300">
    <property type="entry name" value="GDXG_lipolytic_enzyme"/>
</dbReference>
<protein>
    <submittedName>
        <fullName evidence="4">Kynurenine formamidase</fullName>
    </submittedName>
</protein>
<dbReference type="Pfam" id="PF07859">
    <property type="entry name" value="Abhydrolase_3"/>
    <property type="match status" value="1"/>
</dbReference>
<proteinExistence type="predicted"/>
<dbReference type="GeneID" id="101857534"/>
<evidence type="ECO:0000313" key="4">
    <source>
        <dbReference type="RefSeq" id="XP_005112504.2"/>
    </source>
</evidence>
<dbReference type="RefSeq" id="XP_005112504.2">
    <property type="nucleotide sequence ID" value="XM_005112447.3"/>
</dbReference>
<dbReference type="PANTHER" id="PTHR48081:SF33">
    <property type="entry name" value="KYNURENINE FORMAMIDASE"/>
    <property type="match status" value="1"/>
</dbReference>
<dbReference type="Gene3D" id="3.40.50.1820">
    <property type="entry name" value="alpha/beta hydrolase"/>
    <property type="match status" value="1"/>
</dbReference>
<keyword evidence="1" id="KW-0378">Hydrolase</keyword>
<dbReference type="SUPFAM" id="SSF53474">
    <property type="entry name" value="alpha/beta-Hydrolases"/>
    <property type="match status" value="1"/>
</dbReference>
<dbReference type="Proteomes" id="UP000694888">
    <property type="component" value="Unplaced"/>
</dbReference>
<sequence>MCTLTEQELEFHYSPSQWTHRMSPSQVVGDFVARSAEDSRTALWTLDAETEISYGKSERQKFDIFHKKNTPKKGAPIFVFLHGGYWQIKDVCRENSGFMAVPLCNAGASVVTVDYDLAPDVTLDEMILQVKKAVHMVIKLAKERQSSGIYLSGHSAGGHLACMMLMSAFSEYDAFDSEIIKGAILVSGLYDLRPITKTSNNDALGLSEEDAWRFSPLNFVSEIAQQSQHRHVSFVVGEYDPPEFRRQSGEMEKLLRDSGVRTSYMEVPDTDHFDVINKLSEPNFLLSKEIIRLMGL</sequence>
<dbReference type="InterPro" id="IPR013094">
    <property type="entry name" value="AB_hydrolase_3"/>
</dbReference>
<evidence type="ECO:0000313" key="3">
    <source>
        <dbReference type="Proteomes" id="UP000694888"/>
    </source>
</evidence>
<gene>
    <name evidence="4" type="primary">LOC101857534</name>
</gene>
<reference evidence="4" key="1">
    <citation type="submission" date="2025-08" db="UniProtKB">
        <authorList>
            <consortium name="RefSeq"/>
        </authorList>
    </citation>
    <scope>IDENTIFICATION</scope>
</reference>